<comment type="caution">
    <text evidence="1">The sequence shown here is derived from an EMBL/GenBank/DDBJ whole genome shotgun (WGS) entry which is preliminary data.</text>
</comment>
<proteinExistence type="predicted"/>
<sequence length="39" mass="4540">MAGFSTDDLCQNPLDDWPWFGTYRANQAFVLANWQGKFK</sequence>
<reference evidence="2" key="1">
    <citation type="submission" date="2013-09" db="EMBL/GenBank/DDBJ databases">
        <title>Corchorus olitorius genome sequencing.</title>
        <authorList>
            <person name="Alam M."/>
            <person name="Haque M.S."/>
            <person name="Islam M.S."/>
            <person name="Emdad E.M."/>
            <person name="Islam M.M."/>
            <person name="Ahmed B."/>
            <person name="Halim A."/>
            <person name="Hossen Q.M.M."/>
            <person name="Hossain M.Z."/>
            <person name="Ahmed R."/>
            <person name="Khan M.M."/>
            <person name="Islam R."/>
            <person name="Rashid M.M."/>
            <person name="Khan S.A."/>
            <person name="Rahman M.S."/>
            <person name="Alam M."/>
            <person name="Yahiya A.S."/>
            <person name="Khan M.S."/>
            <person name="Azam M.S."/>
            <person name="Haque T."/>
            <person name="Lashkar M.Z.H."/>
            <person name="Akhand A.I."/>
            <person name="Morshed G."/>
            <person name="Roy S."/>
            <person name="Uddin K.S."/>
            <person name="Rabeya T."/>
            <person name="Hossain A.S."/>
            <person name="Chowdhury A."/>
            <person name="Snigdha A.R."/>
            <person name="Mortoza M.S."/>
            <person name="Matin S.A."/>
            <person name="Hoque S.M.E."/>
            <person name="Islam M.K."/>
            <person name="Roy D.K."/>
            <person name="Haider R."/>
            <person name="Moosa M.M."/>
            <person name="Elias S.M."/>
            <person name="Hasan A.M."/>
            <person name="Jahan S."/>
            <person name="Shafiuddin M."/>
            <person name="Mahmood N."/>
            <person name="Shommy N.S."/>
        </authorList>
    </citation>
    <scope>NUCLEOTIDE SEQUENCE [LARGE SCALE GENOMIC DNA]</scope>
    <source>
        <strain evidence="2">cv. O-4</strain>
    </source>
</reference>
<protein>
    <submittedName>
        <fullName evidence="1">Uncharacterized protein</fullName>
    </submittedName>
</protein>
<keyword evidence="2" id="KW-1185">Reference proteome</keyword>
<dbReference type="AlphaFoldDB" id="A0A1R3IYW5"/>
<evidence type="ECO:0000313" key="2">
    <source>
        <dbReference type="Proteomes" id="UP000187203"/>
    </source>
</evidence>
<gene>
    <name evidence="1" type="ORF">COLO4_20587</name>
</gene>
<evidence type="ECO:0000313" key="1">
    <source>
        <dbReference type="EMBL" id="OMO87756.1"/>
    </source>
</evidence>
<dbReference type="Proteomes" id="UP000187203">
    <property type="component" value="Unassembled WGS sequence"/>
</dbReference>
<name>A0A1R3IYW5_9ROSI</name>
<accession>A0A1R3IYW5</accession>
<organism evidence="1 2">
    <name type="scientific">Corchorus olitorius</name>
    <dbReference type="NCBI Taxonomy" id="93759"/>
    <lineage>
        <taxon>Eukaryota</taxon>
        <taxon>Viridiplantae</taxon>
        <taxon>Streptophyta</taxon>
        <taxon>Embryophyta</taxon>
        <taxon>Tracheophyta</taxon>
        <taxon>Spermatophyta</taxon>
        <taxon>Magnoliopsida</taxon>
        <taxon>eudicotyledons</taxon>
        <taxon>Gunneridae</taxon>
        <taxon>Pentapetalae</taxon>
        <taxon>rosids</taxon>
        <taxon>malvids</taxon>
        <taxon>Malvales</taxon>
        <taxon>Malvaceae</taxon>
        <taxon>Grewioideae</taxon>
        <taxon>Apeibeae</taxon>
        <taxon>Corchorus</taxon>
    </lineage>
</organism>
<dbReference type="EMBL" id="AWUE01017259">
    <property type="protein sequence ID" value="OMO87756.1"/>
    <property type="molecule type" value="Genomic_DNA"/>
</dbReference>